<feature type="domain" description="HTH luxR-type" evidence="3">
    <location>
        <begin position="844"/>
        <end position="909"/>
    </location>
</feature>
<name>A0A3M2KWC7_9NOCA</name>
<dbReference type="InterPro" id="IPR036388">
    <property type="entry name" value="WH-like_DNA-bd_sf"/>
</dbReference>
<dbReference type="GO" id="GO:0006355">
    <property type="term" value="P:regulation of DNA-templated transcription"/>
    <property type="evidence" value="ECO:0007669"/>
    <property type="project" value="InterPro"/>
</dbReference>
<keyword evidence="5" id="KW-1185">Reference proteome</keyword>
<dbReference type="EMBL" id="RFFH01000017">
    <property type="protein sequence ID" value="RMI28936.1"/>
    <property type="molecule type" value="Genomic_DNA"/>
</dbReference>
<proteinExistence type="predicted"/>
<keyword evidence="2" id="KW-0067">ATP-binding</keyword>
<evidence type="ECO:0000256" key="1">
    <source>
        <dbReference type="ARBA" id="ARBA00022741"/>
    </source>
</evidence>
<dbReference type="PANTHER" id="PTHR16305">
    <property type="entry name" value="TESTICULAR SOLUBLE ADENYLYL CYCLASE"/>
    <property type="match status" value="1"/>
</dbReference>
<evidence type="ECO:0000256" key="2">
    <source>
        <dbReference type="ARBA" id="ARBA00022840"/>
    </source>
</evidence>
<dbReference type="Proteomes" id="UP000279275">
    <property type="component" value="Unassembled WGS sequence"/>
</dbReference>
<dbReference type="Pfam" id="PF13191">
    <property type="entry name" value="AAA_16"/>
    <property type="match status" value="1"/>
</dbReference>
<dbReference type="CDD" id="cd06170">
    <property type="entry name" value="LuxR_C_like"/>
    <property type="match status" value="1"/>
</dbReference>
<dbReference type="InterPro" id="IPR041664">
    <property type="entry name" value="AAA_16"/>
</dbReference>
<dbReference type="PANTHER" id="PTHR16305:SF35">
    <property type="entry name" value="TRANSCRIPTIONAL ACTIVATOR DOMAIN"/>
    <property type="match status" value="1"/>
</dbReference>
<dbReference type="SMART" id="SM00421">
    <property type="entry name" value="HTH_LUXR"/>
    <property type="match status" value="1"/>
</dbReference>
<dbReference type="PROSITE" id="PS00622">
    <property type="entry name" value="HTH_LUXR_1"/>
    <property type="match status" value="1"/>
</dbReference>
<gene>
    <name evidence="4" type="ORF">EBN03_27745</name>
</gene>
<evidence type="ECO:0000313" key="4">
    <source>
        <dbReference type="EMBL" id="RMI28936.1"/>
    </source>
</evidence>
<dbReference type="SUPFAM" id="SSF46894">
    <property type="entry name" value="C-terminal effector domain of the bipartite response regulators"/>
    <property type="match status" value="1"/>
</dbReference>
<dbReference type="SUPFAM" id="SSF52540">
    <property type="entry name" value="P-loop containing nucleoside triphosphate hydrolases"/>
    <property type="match status" value="1"/>
</dbReference>
<dbReference type="GO" id="GO:0005524">
    <property type="term" value="F:ATP binding"/>
    <property type="evidence" value="ECO:0007669"/>
    <property type="project" value="UniProtKB-KW"/>
</dbReference>
<protein>
    <submittedName>
        <fullName evidence="4">Helix-turn-helix transcriptional regulator</fullName>
    </submittedName>
</protein>
<sequence length="914" mass="98810">MLFGRSTEIEMIRSFMTGARGADRVLVFGGDPGVGKSALLDVGADLATHAGRRVLRAAGVQFEADLQFGTLNQLLHNVIELIGELGGEHRRALDVVLGAESGPAPAPLIVGGATVALLRRAALDAGAGLALVVDDAQWIDQASRMALRYTMRRLGDADIRGLTAARLVSGNGFADDGYRIHDLAPLDEDSSDELLAAVYPALPVTARRRLCADARGNPLALLELPAALDIHRAPARVPEFPPLTRRLQSLFGSRVQTLPERTRHALLLVVLAGDASGRIALEDYLPTPEGRADLAAAERARVLVRNPRTQRLEFRHPLIRSAVVELSTGEERLAAHRRLADTFTQWPQRRAWHLGQAADTPDEEVASLLEAVSLQMFRDGSDHSRVVASMLRAAELSPAATDRARRSVRAAHLGQAITGELEQTMRLLRNNSGIATQGKSLMAALTACYHLLSNAGDGVVGVRLLLAAFGQLGETVGADLELDVSEAMYQLLFTAHYCRRDDLWSEAEAVLGRLAEHQSGLFALNRTCLASVLPFDQQVFDELDRAEGELRWTSDPNRITRVAIAGVCLDRVDGVGEPLRRVIADCQADGAITRVIDAQCLLALHTFVGSQWDEASEVADEALRLCAEYGYVLNGLLAGFVRGLVAAGRGEYELVDRFAEQLQFSASRNLGTHAVYAAHLRCLAALGASAFDDAYRHAATVAPPGEFRPYNPHAVWLVLDLTEAAARGGRLADAAAHATAAYTSGLPNISSRQRMLCAAALAVATPPEARALFEEALAVPDTERWVFDRARVELLYGEYLRRERATTAARTHLSAALAGFTALRAAPWIARVETELRATGDGRKAPRTTPLTPREQTIAELAATGLTNSQIGAQLFLSERTVSTHLHHVFGKLGVGRRSALRDALRQRTDPTTR</sequence>
<dbReference type="Pfam" id="PF00196">
    <property type="entry name" value="GerE"/>
    <property type="match status" value="1"/>
</dbReference>
<organism evidence="4 5">
    <name type="scientific">Nocardia stercoris</name>
    <dbReference type="NCBI Taxonomy" id="2483361"/>
    <lineage>
        <taxon>Bacteria</taxon>
        <taxon>Bacillati</taxon>
        <taxon>Actinomycetota</taxon>
        <taxon>Actinomycetes</taxon>
        <taxon>Mycobacteriales</taxon>
        <taxon>Nocardiaceae</taxon>
        <taxon>Nocardia</taxon>
    </lineage>
</organism>
<dbReference type="GO" id="GO:0005737">
    <property type="term" value="C:cytoplasm"/>
    <property type="evidence" value="ECO:0007669"/>
    <property type="project" value="TreeGrafter"/>
</dbReference>
<dbReference type="Gene3D" id="1.10.10.10">
    <property type="entry name" value="Winged helix-like DNA-binding domain superfamily/Winged helix DNA-binding domain"/>
    <property type="match status" value="1"/>
</dbReference>
<dbReference type="InterPro" id="IPR000792">
    <property type="entry name" value="Tscrpt_reg_LuxR_C"/>
</dbReference>
<evidence type="ECO:0000313" key="5">
    <source>
        <dbReference type="Proteomes" id="UP000279275"/>
    </source>
</evidence>
<keyword evidence="1" id="KW-0547">Nucleotide-binding</keyword>
<reference evidence="4 5" key="1">
    <citation type="submission" date="2018-10" db="EMBL/GenBank/DDBJ databases">
        <title>Isolation from cow dung.</title>
        <authorList>
            <person name="Ling L."/>
        </authorList>
    </citation>
    <scope>NUCLEOTIDE SEQUENCE [LARGE SCALE GENOMIC DNA]</scope>
    <source>
        <strain evidence="4 5">NEAU-LL90</strain>
    </source>
</reference>
<accession>A0A3M2KWC7</accession>
<dbReference type="PROSITE" id="PS50043">
    <property type="entry name" value="HTH_LUXR_2"/>
    <property type="match status" value="1"/>
</dbReference>
<dbReference type="GO" id="GO:0004016">
    <property type="term" value="F:adenylate cyclase activity"/>
    <property type="evidence" value="ECO:0007669"/>
    <property type="project" value="TreeGrafter"/>
</dbReference>
<dbReference type="InterPro" id="IPR016032">
    <property type="entry name" value="Sig_transdc_resp-reg_C-effctor"/>
</dbReference>
<evidence type="ECO:0000259" key="3">
    <source>
        <dbReference type="PROSITE" id="PS50043"/>
    </source>
</evidence>
<dbReference type="InterPro" id="IPR027417">
    <property type="entry name" value="P-loop_NTPase"/>
</dbReference>
<dbReference type="GO" id="GO:0003677">
    <property type="term" value="F:DNA binding"/>
    <property type="evidence" value="ECO:0007669"/>
    <property type="project" value="InterPro"/>
</dbReference>
<dbReference type="PRINTS" id="PR00038">
    <property type="entry name" value="HTHLUXR"/>
</dbReference>
<comment type="caution">
    <text evidence="4">The sequence shown here is derived from an EMBL/GenBank/DDBJ whole genome shotgun (WGS) entry which is preliminary data.</text>
</comment>
<dbReference type="AlphaFoldDB" id="A0A3M2KWC7"/>